<protein>
    <submittedName>
        <fullName evidence="1">HEXXH motif domain protein</fullName>
    </submittedName>
</protein>
<accession>A0A127QCW2</accession>
<dbReference type="PATRIC" id="fig|279113.9.peg.5359"/>
<proteinExistence type="predicted"/>
<organism evidence="1 2">
    <name type="scientific">Collimonas pratensis</name>
    <dbReference type="NCBI Taxonomy" id="279113"/>
    <lineage>
        <taxon>Bacteria</taxon>
        <taxon>Pseudomonadati</taxon>
        <taxon>Pseudomonadota</taxon>
        <taxon>Betaproteobacteria</taxon>
        <taxon>Burkholderiales</taxon>
        <taxon>Oxalobacteraceae</taxon>
        <taxon>Collimonas</taxon>
    </lineage>
</organism>
<sequence length="331" mass="37792">MPYTFQPNNLTARTLRLGYKAELKDSYIALFAQLVKTQMPQFPESLSSYFAGLPVESYNGFFSFIYHKSIELLEESRFDETSRFLQLLTEPKMLNAIGLVHAGSINKEIRELIYEECSNSTYSISIGTLDPEIEAAVYRRLAFGRAVLTHAHPELAQEIDELVQSVTFFVSGRDNKHKAFSVTSNRTQGLILINGDVDPSWIFLLDKWVHEAAHTYLFAINLSEELVLNDEHEGFSSPLRQDKRTMLGVYHATFVIQRLILAFSAIVEKSDMGDDDHQKISKLLANYYSRLEDGISTVRQYGDLTALGRHLIEEGYQYTQEINRPPRSITM</sequence>
<evidence type="ECO:0000313" key="2">
    <source>
        <dbReference type="Proteomes" id="UP000074561"/>
    </source>
</evidence>
<dbReference type="KEGG" id="cpra:CPter91_5399"/>
<name>A0A127QCW2_9BURK</name>
<reference evidence="1 2" key="1">
    <citation type="submission" date="2015-11" db="EMBL/GenBank/DDBJ databases">
        <title>Exploring the genomic traits of fungus-feeding bacterial genus Collimonas.</title>
        <authorList>
            <person name="Song C."/>
            <person name="Schmidt R."/>
            <person name="de Jager V."/>
            <person name="Krzyzanowska D."/>
            <person name="Jongedijk E."/>
            <person name="Cankar K."/>
            <person name="Beekwilder J."/>
            <person name="van Veen A."/>
            <person name="de Boer W."/>
            <person name="van Veen J.A."/>
            <person name="Garbeva P."/>
        </authorList>
    </citation>
    <scope>NUCLEOTIDE SEQUENCE [LARGE SCALE GENOMIC DNA]</scope>
    <source>
        <strain evidence="1 2">Ter91</strain>
    </source>
</reference>
<dbReference type="Proteomes" id="UP000074561">
    <property type="component" value="Chromosome"/>
</dbReference>
<dbReference type="EMBL" id="CP013234">
    <property type="protein sequence ID" value="AMP07685.1"/>
    <property type="molecule type" value="Genomic_DNA"/>
</dbReference>
<gene>
    <name evidence="1" type="ORF">CPter91_5399</name>
</gene>
<dbReference type="InterPro" id="IPR026337">
    <property type="entry name" value="AKG_HExxH"/>
</dbReference>
<dbReference type="NCBIfam" id="TIGR04267">
    <property type="entry name" value="mod_HExxH"/>
    <property type="match status" value="1"/>
</dbReference>
<dbReference type="AlphaFoldDB" id="A0A127QCW2"/>
<dbReference type="STRING" id="279113.CPter91_5399"/>
<evidence type="ECO:0000313" key="1">
    <source>
        <dbReference type="EMBL" id="AMP07685.1"/>
    </source>
</evidence>